<comment type="caution">
    <text evidence="2">The sequence shown here is derived from an EMBL/GenBank/DDBJ whole genome shotgun (WGS) entry which is preliminary data.</text>
</comment>
<evidence type="ECO:0000256" key="1">
    <source>
        <dbReference type="SAM" id="MobiDB-lite"/>
    </source>
</evidence>
<accession>A0AAD9CFX0</accession>
<keyword evidence="3" id="KW-1185">Reference proteome</keyword>
<proteinExistence type="predicted"/>
<evidence type="ECO:0000313" key="3">
    <source>
        <dbReference type="Proteomes" id="UP001228049"/>
    </source>
</evidence>
<dbReference type="EMBL" id="JASDAP010000007">
    <property type="protein sequence ID" value="KAK1900338.1"/>
    <property type="molecule type" value="Genomic_DNA"/>
</dbReference>
<dbReference type="AlphaFoldDB" id="A0AAD9CFX0"/>
<evidence type="ECO:0000313" key="2">
    <source>
        <dbReference type="EMBL" id="KAK1900338.1"/>
    </source>
</evidence>
<protein>
    <submittedName>
        <fullName evidence="2">Histone-lysine N-methyltransferase 2A</fullName>
    </submittedName>
</protein>
<feature type="region of interest" description="Disordered" evidence="1">
    <location>
        <begin position="158"/>
        <end position="178"/>
    </location>
</feature>
<reference evidence="2" key="1">
    <citation type="submission" date="2023-04" db="EMBL/GenBank/DDBJ databases">
        <title>Chromosome-level genome of Chaenocephalus aceratus.</title>
        <authorList>
            <person name="Park H."/>
        </authorList>
    </citation>
    <scope>NUCLEOTIDE SEQUENCE</scope>
    <source>
        <strain evidence="2">DE</strain>
        <tissue evidence="2">Muscle</tissue>
    </source>
</reference>
<sequence length="178" mass="19555">MSGPSVLSSLSDKRNRSILREPTFRWTSLSHPEQQYFSSAKYAKEGLIRKPIFDNFRPPPLTLEDVGLLPQGVSGAGGLLQWCSPHKAAEQEQGLDYLPLITHTPTTNIPLRPASMLHNRSGARCFVLHGSHPARPTLEYLSLLPFTHLLEAALALSRRTRRPRAPTEARGAGGGSSL</sequence>
<name>A0AAD9CFX0_DISEL</name>
<gene>
    <name evidence="2" type="ORF">KUDE01_001125</name>
</gene>
<dbReference type="Proteomes" id="UP001228049">
    <property type="component" value="Unassembled WGS sequence"/>
</dbReference>
<organism evidence="2 3">
    <name type="scientific">Dissostichus eleginoides</name>
    <name type="common">Patagonian toothfish</name>
    <name type="synonym">Dissostichus amissus</name>
    <dbReference type="NCBI Taxonomy" id="100907"/>
    <lineage>
        <taxon>Eukaryota</taxon>
        <taxon>Metazoa</taxon>
        <taxon>Chordata</taxon>
        <taxon>Craniata</taxon>
        <taxon>Vertebrata</taxon>
        <taxon>Euteleostomi</taxon>
        <taxon>Actinopterygii</taxon>
        <taxon>Neopterygii</taxon>
        <taxon>Teleostei</taxon>
        <taxon>Neoteleostei</taxon>
        <taxon>Acanthomorphata</taxon>
        <taxon>Eupercaria</taxon>
        <taxon>Perciformes</taxon>
        <taxon>Notothenioidei</taxon>
        <taxon>Nototheniidae</taxon>
        <taxon>Dissostichus</taxon>
    </lineage>
</organism>